<evidence type="ECO:0000259" key="4">
    <source>
        <dbReference type="PROSITE" id="PS50995"/>
    </source>
</evidence>
<dbReference type="Pfam" id="PF13463">
    <property type="entry name" value="HTH_27"/>
    <property type="match status" value="1"/>
</dbReference>
<dbReference type="GO" id="GO:0003677">
    <property type="term" value="F:DNA binding"/>
    <property type="evidence" value="ECO:0007669"/>
    <property type="project" value="UniProtKB-KW"/>
</dbReference>
<dbReference type="RefSeq" id="WP_126793002.1">
    <property type="nucleotide sequence ID" value="NZ_CP060720.1"/>
</dbReference>
<sequence>MKNKEITDKLGELFHLVYQYEKMGLETNQTDCLTPSEMHFVESIGLSQKMTSKKIGEVLNITKGAVSQQLSKLTKSGYVTKEMSKEDRRKSYIKLTEKGLACYEEHQAIKLNFDELLTQKLNEEEIVGFVKGLSELNHYLGDQIEQETRNER</sequence>
<evidence type="ECO:0000256" key="2">
    <source>
        <dbReference type="ARBA" id="ARBA00023125"/>
    </source>
</evidence>
<protein>
    <recommendedName>
        <fullName evidence="4">HTH marR-type domain-containing protein</fullName>
    </recommendedName>
</protein>
<dbReference type="PRINTS" id="PR00598">
    <property type="entry name" value="HTHMARR"/>
</dbReference>
<comment type="caution">
    <text evidence="5">The sequence shown here is derived from an EMBL/GenBank/DDBJ whole genome shotgun (WGS) entry which is preliminary data.</text>
</comment>
<dbReference type="EMBL" id="NGKB01000004">
    <property type="protein sequence ID" value="RSU15998.1"/>
    <property type="molecule type" value="Genomic_DNA"/>
</dbReference>
<keyword evidence="6" id="KW-1185">Reference proteome</keyword>
<keyword evidence="3" id="KW-0804">Transcription</keyword>
<evidence type="ECO:0000256" key="3">
    <source>
        <dbReference type="ARBA" id="ARBA00023163"/>
    </source>
</evidence>
<organism evidence="5 6">
    <name type="scientific">Vagococcus carniphilus</name>
    <dbReference type="NCBI Taxonomy" id="218144"/>
    <lineage>
        <taxon>Bacteria</taxon>
        <taxon>Bacillati</taxon>
        <taxon>Bacillota</taxon>
        <taxon>Bacilli</taxon>
        <taxon>Lactobacillales</taxon>
        <taxon>Enterococcaceae</taxon>
        <taxon>Vagococcus</taxon>
    </lineage>
</organism>
<dbReference type="Proteomes" id="UP000288028">
    <property type="component" value="Unassembled WGS sequence"/>
</dbReference>
<dbReference type="OrthoDB" id="3254893at2"/>
<feature type="domain" description="HTH marR-type" evidence="4">
    <location>
        <begin position="1"/>
        <end position="138"/>
    </location>
</feature>
<proteinExistence type="predicted"/>
<dbReference type="InterPro" id="IPR000835">
    <property type="entry name" value="HTH_MarR-typ"/>
</dbReference>
<dbReference type="PANTHER" id="PTHR42756:SF1">
    <property type="entry name" value="TRANSCRIPTIONAL REPRESSOR OF EMRAB OPERON"/>
    <property type="match status" value="1"/>
</dbReference>
<dbReference type="InterPro" id="IPR036388">
    <property type="entry name" value="WH-like_DNA-bd_sf"/>
</dbReference>
<dbReference type="PANTHER" id="PTHR42756">
    <property type="entry name" value="TRANSCRIPTIONAL REGULATOR, MARR"/>
    <property type="match status" value="1"/>
</dbReference>
<dbReference type="GO" id="GO:0003700">
    <property type="term" value="F:DNA-binding transcription factor activity"/>
    <property type="evidence" value="ECO:0007669"/>
    <property type="project" value="InterPro"/>
</dbReference>
<evidence type="ECO:0000313" key="6">
    <source>
        <dbReference type="Proteomes" id="UP000288028"/>
    </source>
</evidence>
<reference evidence="5 6" key="1">
    <citation type="submission" date="2017-05" db="EMBL/GenBank/DDBJ databases">
        <title>Vagococcus spp. assemblies.</title>
        <authorList>
            <person name="Gulvik C.A."/>
        </authorList>
    </citation>
    <scope>NUCLEOTIDE SEQUENCE [LARGE SCALE GENOMIC DNA]</scope>
    <source>
        <strain evidence="5 6">SS1714</strain>
    </source>
</reference>
<evidence type="ECO:0000313" key="5">
    <source>
        <dbReference type="EMBL" id="RSU15998.1"/>
    </source>
</evidence>
<dbReference type="SUPFAM" id="SSF46785">
    <property type="entry name" value="Winged helix' DNA-binding domain"/>
    <property type="match status" value="1"/>
</dbReference>
<keyword evidence="1" id="KW-0805">Transcription regulation</keyword>
<evidence type="ECO:0000256" key="1">
    <source>
        <dbReference type="ARBA" id="ARBA00023015"/>
    </source>
</evidence>
<dbReference type="SMART" id="SM00347">
    <property type="entry name" value="HTH_MARR"/>
    <property type="match status" value="1"/>
</dbReference>
<dbReference type="AlphaFoldDB" id="A0A430B6V6"/>
<name>A0A430B6V6_9ENTE</name>
<accession>A0A430B6V6</accession>
<keyword evidence="2" id="KW-0238">DNA-binding</keyword>
<gene>
    <name evidence="5" type="ORF">CBF28_06095</name>
</gene>
<dbReference type="InterPro" id="IPR036390">
    <property type="entry name" value="WH_DNA-bd_sf"/>
</dbReference>
<dbReference type="GeneID" id="95581868"/>
<dbReference type="Gene3D" id="1.10.10.10">
    <property type="entry name" value="Winged helix-like DNA-binding domain superfamily/Winged helix DNA-binding domain"/>
    <property type="match status" value="1"/>
</dbReference>
<dbReference type="PROSITE" id="PS50995">
    <property type="entry name" value="HTH_MARR_2"/>
    <property type="match status" value="1"/>
</dbReference>